<dbReference type="InterPro" id="IPR043145">
    <property type="entry name" value="Znf_ZZ_sf"/>
</dbReference>
<organism evidence="5 6">
    <name type="scientific">Tulasnella calospora MUT 4182</name>
    <dbReference type="NCBI Taxonomy" id="1051891"/>
    <lineage>
        <taxon>Eukaryota</taxon>
        <taxon>Fungi</taxon>
        <taxon>Dikarya</taxon>
        <taxon>Basidiomycota</taxon>
        <taxon>Agaricomycotina</taxon>
        <taxon>Agaricomycetes</taxon>
        <taxon>Cantharellales</taxon>
        <taxon>Tulasnellaceae</taxon>
        <taxon>Tulasnella</taxon>
    </lineage>
</organism>
<reference evidence="5 6" key="1">
    <citation type="submission" date="2014-04" db="EMBL/GenBank/DDBJ databases">
        <authorList>
            <consortium name="DOE Joint Genome Institute"/>
            <person name="Kuo A."/>
            <person name="Girlanda M."/>
            <person name="Perotto S."/>
            <person name="Kohler A."/>
            <person name="Nagy L.G."/>
            <person name="Floudas D."/>
            <person name="Copeland A."/>
            <person name="Barry K.W."/>
            <person name="Cichocki N."/>
            <person name="Veneault-Fourrey C."/>
            <person name="LaButti K."/>
            <person name="Lindquist E.A."/>
            <person name="Lipzen A."/>
            <person name="Lundell T."/>
            <person name="Morin E."/>
            <person name="Murat C."/>
            <person name="Sun H."/>
            <person name="Tunlid A."/>
            <person name="Henrissat B."/>
            <person name="Grigoriev I.V."/>
            <person name="Hibbett D.S."/>
            <person name="Martin F."/>
            <person name="Nordberg H.P."/>
            <person name="Cantor M.N."/>
            <person name="Hua S.X."/>
        </authorList>
    </citation>
    <scope>NUCLEOTIDE SEQUENCE [LARGE SCALE GENOMIC DNA]</scope>
    <source>
        <strain evidence="5 6">MUT 4182</strain>
    </source>
</reference>
<sequence length="94" mass="10691">MTRVSPEDIITETQVVHLKTVDPAFARYRCDECRELIEGLVFHCSTCGGSGYDVCAKCAETTRATYLHDRWVGIAPHDFVIIDMRPKKSSEERK</sequence>
<evidence type="ECO:0000259" key="4">
    <source>
        <dbReference type="Pfam" id="PF00569"/>
    </source>
</evidence>
<dbReference type="Pfam" id="PF00569">
    <property type="entry name" value="ZZ"/>
    <property type="match status" value="1"/>
</dbReference>
<dbReference type="OrthoDB" id="661148at2759"/>
<evidence type="ECO:0000256" key="2">
    <source>
        <dbReference type="ARBA" id="ARBA00022771"/>
    </source>
</evidence>
<protein>
    <recommendedName>
        <fullName evidence="4">ZZ-type domain-containing protein</fullName>
    </recommendedName>
</protein>
<proteinExistence type="predicted"/>
<name>A0A0C3K851_9AGAM</name>
<keyword evidence="1" id="KW-0479">Metal-binding</keyword>
<keyword evidence="6" id="KW-1185">Reference proteome</keyword>
<accession>A0A0C3K851</accession>
<dbReference type="HOGENOM" id="CLU_2470722_0_0_1"/>
<dbReference type="GO" id="GO:0008270">
    <property type="term" value="F:zinc ion binding"/>
    <property type="evidence" value="ECO:0007669"/>
    <property type="project" value="UniProtKB-KW"/>
</dbReference>
<dbReference type="AlphaFoldDB" id="A0A0C3K851"/>
<dbReference type="Proteomes" id="UP000054248">
    <property type="component" value="Unassembled WGS sequence"/>
</dbReference>
<dbReference type="SUPFAM" id="SSF57850">
    <property type="entry name" value="RING/U-box"/>
    <property type="match status" value="1"/>
</dbReference>
<evidence type="ECO:0000256" key="3">
    <source>
        <dbReference type="ARBA" id="ARBA00022833"/>
    </source>
</evidence>
<keyword evidence="2" id="KW-0863">Zinc-finger</keyword>
<evidence type="ECO:0000256" key="1">
    <source>
        <dbReference type="ARBA" id="ARBA00022723"/>
    </source>
</evidence>
<dbReference type="Gene3D" id="3.30.60.90">
    <property type="match status" value="1"/>
</dbReference>
<feature type="domain" description="ZZ-type" evidence="4">
    <location>
        <begin position="27"/>
        <end position="64"/>
    </location>
</feature>
<evidence type="ECO:0000313" key="6">
    <source>
        <dbReference type="Proteomes" id="UP000054248"/>
    </source>
</evidence>
<dbReference type="InterPro" id="IPR000433">
    <property type="entry name" value="Znf_ZZ"/>
</dbReference>
<keyword evidence="3" id="KW-0862">Zinc</keyword>
<evidence type="ECO:0000313" key="5">
    <source>
        <dbReference type="EMBL" id="KIO17598.1"/>
    </source>
</evidence>
<reference evidence="6" key="2">
    <citation type="submission" date="2015-01" db="EMBL/GenBank/DDBJ databases">
        <title>Evolutionary Origins and Diversification of the Mycorrhizal Mutualists.</title>
        <authorList>
            <consortium name="DOE Joint Genome Institute"/>
            <consortium name="Mycorrhizal Genomics Consortium"/>
            <person name="Kohler A."/>
            <person name="Kuo A."/>
            <person name="Nagy L.G."/>
            <person name="Floudas D."/>
            <person name="Copeland A."/>
            <person name="Barry K.W."/>
            <person name="Cichocki N."/>
            <person name="Veneault-Fourrey C."/>
            <person name="LaButti K."/>
            <person name="Lindquist E.A."/>
            <person name="Lipzen A."/>
            <person name="Lundell T."/>
            <person name="Morin E."/>
            <person name="Murat C."/>
            <person name="Riley R."/>
            <person name="Ohm R."/>
            <person name="Sun H."/>
            <person name="Tunlid A."/>
            <person name="Henrissat B."/>
            <person name="Grigoriev I.V."/>
            <person name="Hibbett D.S."/>
            <person name="Martin F."/>
        </authorList>
    </citation>
    <scope>NUCLEOTIDE SEQUENCE [LARGE SCALE GENOMIC DNA]</scope>
    <source>
        <strain evidence="6">MUT 4182</strain>
    </source>
</reference>
<dbReference type="EMBL" id="KN823364">
    <property type="protein sequence ID" value="KIO17598.1"/>
    <property type="molecule type" value="Genomic_DNA"/>
</dbReference>
<gene>
    <name evidence="5" type="ORF">M407DRAFT_246699</name>
</gene>